<sequence length="133" mass="14797">MDNSPTKEAQSFQGKGKYPGIDSYTDIKLKKGIVLFRGEPNGTEYFTTEQAIAKSDFNATKLFEGLQVEEHPIFGYRNKMGAYIVNEEIDAAYGIVRANSQFGDGKLPQVYIPNVNQLIEKGILDEVGSIKLK</sequence>
<dbReference type="EMBL" id="CP014699">
    <property type="protein sequence ID" value="AND80428.1"/>
    <property type="molecule type" value="Genomic_DNA"/>
</dbReference>
<dbReference type="AlphaFoldDB" id="A0A172QAI0"/>
<gene>
    <name evidence="1" type="ORF">A0O21_04370</name>
</gene>
<dbReference type="Proteomes" id="UP000077317">
    <property type="component" value="Chromosome"/>
</dbReference>
<protein>
    <submittedName>
        <fullName evidence="1">Uncharacterized protein</fullName>
    </submittedName>
</protein>
<reference evidence="2" key="2">
    <citation type="submission" date="2016-03" db="EMBL/GenBank/DDBJ databases">
        <title>Streptococcus antelopensis sp. nov., isolated from the feces of the Tibetan antelope (Pantholops hodgsonii) in Hoh Xil National Nature Reserve, Qinghai, China.</title>
        <authorList>
            <person name="Bai X."/>
        </authorList>
    </citation>
    <scope>NUCLEOTIDE SEQUENCE [LARGE SCALE GENOMIC DNA]</scope>
    <source>
        <strain evidence="2">TA 26</strain>
    </source>
</reference>
<evidence type="ECO:0000313" key="1">
    <source>
        <dbReference type="EMBL" id="AND80428.1"/>
    </source>
</evidence>
<reference evidence="1 2" key="1">
    <citation type="journal article" date="2016" name="Int. J. Syst. Evol. Microbiol.">
        <title>Streptococcuspantholopis sp. nov., isolated from faeces of the Tibetan antelope (Pantholops hodgsonii).</title>
        <authorList>
            <person name="Bai X."/>
            <person name="Xiong Y."/>
            <person name="Lu S."/>
            <person name="Jin D."/>
            <person name="Lai X."/>
            <person name="Yang J."/>
            <person name="Niu L."/>
            <person name="Hu S."/>
            <person name="Meng X."/>
            <person name="Pu J."/>
            <person name="Ye C."/>
            <person name="Xu J."/>
        </authorList>
    </citation>
    <scope>NUCLEOTIDE SEQUENCE [LARGE SCALE GENOMIC DNA]</scope>
    <source>
        <strain evidence="1 2">TA 26</strain>
    </source>
</reference>
<dbReference type="STRING" id="1811193.A0O21_04370"/>
<evidence type="ECO:0000313" key="2">
    <source>
        <dbReference type="Proteomes" id="UP000077317"/>
    </source>
</evidence>
<dbReference type="KEGG" id="spat:A0O21_04370"/>
<accession>A0A172QAI0</accession>
<organism evidence="1 2">
    <name type="scientific">Streptococcus pantholopis</name>
    <dbReference type="NCBI Taxonomy" id="1811193"/>
    <lineage>
        <taxon>Bacteria</taxon>
        <taxon>Bacillati</taxon>
        <taxon>Bacillota</taxon>
        <taxon>Bacilli</taxon>
        <taxon>Lactobacillales</taxon>
        <taxon>Streptococcaceae</taxon>
        <taxon>Streptococcus</taxon>
    </lineage>
</organism>
<name>A0A172QAI0_9STRE</name>
<keyword evidence="2" id="KW-1185">Reference proteome</keyword>
<proteinExistence type="predicted"/>